<dbReference type="Pfam" id="PF04828">
    <property type="entry name" value="GFA"/>
    <property type="match status" value="1"/>
</dbReference>
<accession>A0A164MNB0</accession>
<proteinExistence type="inferred from homology"/>
<dbReference type="GO" id="GO:0046872">
    <property type="term" value="F:metal ion binding"/>
    <property type="evidence" value="ECO:0007669"/>
    <property type="project" value="UniProtKB-KW"/>
</dbReference>
<keyword evidence="4" id="KW-0456">Lyase</keyword>
<dbReference type="EMBL" id="KV419464">
    <property type="protein sequence ID" value="KZS86873.1"/>
    <property type="molecule type" value="Genomic_DNA"/>
</dbReference>
<dbReference type="InterPro" id="IPR006913">
    <property type="entry name" value="CENP-V/GFA"/>
</dbReference>
<reference evidence="6 7" key="1">
    <citation type="journal article" date="2016" name="Mol. Biol. Evol.">
        <title>Comparative Genomics of Early-Diverging Mushroom-Forming Fungi Provides Insights into the Origins of Lignocellulose Decay Capabilities.</title>
        <authorList>
            <person name="Nagy L.G."/>
            <person name="Riley R."/>
            <person name="Tritt A."/>
            <person name="Adam C."/>
            <person name="Daum C."/>
            <person name="Floudas D."/>
            <person name="Sun H."/>
            <person name="Yadav J.S."/>
            <person name="Pangilinan J."/>
            <person name="Larsson K.H."/>
            <person name="Matsuura K."/>
            <person name="Barry K."/>
            <person name="Labutti K."/>
            <person name="Kuo R."/>
            <person name="Ohm R.A."/>
            <person name="Bhattacharya S.S."/>
            <person name="Shirouzu T."/>
            <person name="Yoshinaga Y."/>
            <person name="Martin F.M."/>
            <person name="Grigoriev I.V."/>
            <person name="Hibbett D.S."/>
        </authorList>
    </citation>
    <scope>NUCLEOTIDE SEQUENCE [LARGE SCALE GENOMIC DNA]</scope>
    <source>
        <strain evidence="6 7">HHB9708</strain>
    </source>
</reference>
<keyword evidence="2" id="KW-0479">Metal-binding</keyword>
<protein>
    <recommendedName>
        <fullName evidence="5">CENP-V/GFA domain-containing protein</fullName>
    </recommendedName>
</protein>
<evidence type="ECO:0000259" key="5">
    <source>
        <dbReference type="PROSITE" id="PS51891"/>
    </source>
</evidence>
<sequence>MSADRITGEQALFKGTCLCGEICFEVLSEPVITSTCHCSNCKKFTGTVFTTNLVFPSNSIKVTRGESQISLYIDKVQDSGNILKRHFCSNCGSPLYNFGGDFGKTCAVFWGALSEEYVSTSEGKGEWTKFDEGKWRPRVEYYSKDRVGWVHGVDGADQPRTKPGRES</sequence>
<evidence type="ECO:0000256" key="1">
    <source>
        <dbReference type="ARBA" id="ARBA00005495"/>
    </source>
</evidence>
<dbReference type="PANTHER" id="PTHR33337">
    <property type="entry name" value="GFA DOMAIN-CONTAINING PROTEIN"/>
    <property type="match status" value="1"/>
</dbReference>
<dbReference type="Proteomes" id="UP000076722">
    <property type="component" value="Unassembled WGS sequence"/>
</dbReference>
<name>A0A164MNB0_9AGAM</name>
<feature type="domain" description="CENP-V/GFA" evidence="5">
    <location>
        <begin position="13"/>
        <end position="136"/>
    </location>
</feature>
<keyword evidence="7" id="KW-1185">Reference proteome</keyword>
<dbReference type="InterPro" id="IPR011057">
    <property type="entry name" value="Mss4-like_sf"/>
</dbReference>
<evidence type="ECO:0000313" key="7">
    <source>
        <dbReference type="Proteomes" id="UP000076722"/>
    </source>
</evidence>
<dbReference type="OrthoDB" id="428768at2759"/>
<dbReference type="PANTHER" id="PTHR33337:SF40">
    <property type="entry name" value="CENP-V_GFA DOMAIN-CONTAINING PROTEIN-RELATED"/>
    <property type="match status" value="1"/>
</dbReference>
<evidence type="ECO:0000313" key="6">
    <source>
        <dbReference type="EMBL" id="KZS86873.1"/>
    </source>
</evidence>
<organism evidence="6 7">
    <name type="scientific">Sistotremastrum niveocremeum HHB9708</name>
    <dbReference type="NCBI Taxonomy" id="1314777"/>
    <lineage>
        <taxon>Eukaryota</taxon>
        <taxon>Fungi</taxon>
        <taxon>Dikarya</taxon>
        <taxon>Basidiomycota</taxon>
        <taxon>Agaricomycotina</taxon>
        <taxon>Agaricomycetes</taxon>
        <taxon>Sistotremastrales</taxon>
        <taxon>Sistotremastraceae</taxon>
        <taxon>Sertulicium</taxon>
        <taxon>Sertulicium niveocremeum</taxon>
    </lineage>
</organism>
<dbReference type="STRING" id="1314777.A0A164MNB0"/>
<keyword evidence="3" id="KW-0862">Zinc</keyword>
<evidence type="ECO:0000256" key="3">
    <source>
        <dbReference type="ARBA" id="ARBA00022833"/>
    </source>
</evidence>
<gene>
    <name evidence="6" type="ORF">SISNIDRAFT_540932</name>
</gene>
<dbReference type="Gene3D" id="3.90.1590.10">
    <property type="entry name" value="glutathione-dependent formaldehyde- activating enzyme (gfa)"/>
    <property type="match status" value="1"/>
</dbReference>
<dbReference type="PROSITE" id="PS51891">
    <property type="entry name" value="CENP_V_GFA"/>
    <property type="match status" value="1"/>
</dbReference>
<evidence type="ECO:0000256" key="2">
    <source>
        <dbReference type="ARBA" id="ARBA00022723"/>
    </source>
</evidence>
<dbReference type="GO" id="GO:0016846">
    <property type="term" value="F:carbon-sulfur lyase activity"/>
    <property type="evidence" value="ECO:0007669"/>
    <property type="project" value="InterPro"/>
</dbReference>
<evidence type="ECO:0000256" key="4">
    <source>
        <dbReference type="ARBA" id="ARBA00023239"/>
    </source>
</evidence>
<comment type="similarity">
    <text evidence="1">Belongs to the Gfa family.</text>
</comment>
<dbReference type="SUPFAM" id="SSF51316">
    <property type="entry name" value="Mss4-like"/>
    <property type="match status" value="1"/>
</dbReference>
<dbReference type="AlphaFoldDB" id="A0A164MNB0"/>